<organism evidence="2 3">
    <name type="scientific">Streptomyces violaceolatus</name>
    <dbReference type="NCBI Taxonomy" id="67378"/>
    <lineage>
        <taxon>Bacteria</taxon>
        <taxon>Bacillati</taxon>
        <taxon>Actinomycetota</taxon>
        <taxon>Actinomycetes</taxon>
        <taxon>Kitasatosporales</taxon>
        <taxon>Streptomycetaceae</taxon>
        <taxon>Streptomyces</taxon>
        <taxon>Streptomyces violaceoruber group</taxon>
    </lineage>
</organism>
<evidence type="ECO:0000313" key="3">
    <source>
        <dbReference type="Proteomes" id="UP001499989"/>
    </source>
</evidence>
<name>A0ABN3SQJ8_9ACTN</name>
<reference evidence="2 3" key="1">
    <citation type="journal article" date="2019" name="Int. J. Syst. Evol. Microbiol.">
        <title>The Global Catalogue of Microorganisms (GCM) 10K type strain sequencing project: providing services to taxonomists for standard genome sequencing and annotation.</title>
        <authorList>
            <consortium name="The Broad Institute Genomics Platform"/>
            <consortium name="The Broad Institute Genome Sequencing Center for Infectious Disease"/>
            <person name="Wu L."/>
            <person name="Ma J."/>
        </authorList>
    </citation>
    <scope>NUCLEOTIDE SEQUENCE [LARGE SCALE GENOMIC DNA]</scope>
    <source>
        <strain evidence="2 3">JCM 4531</strain>
    </source>
</reference>
<proteinExistence type="predicted"/>
<evidence type="ECO:0000256" key="1">
    <source>
        <dbReference type="SAM" id="MobiDB-lite"/>
    </source>
</evidence>
<comment type="caution">
    <text evidence="2">The sequence shown here is derived from an EMBL/GenBank/DDBJ whole genome shotgun (WGS) entry which is preliminary data.</text>
</comment>
<evidence type="ECO:0000313" key="2">
    <source>
        <dbReference type="EMBL" id="GAA2683269.1"/>
    </source>
</evidence>
<accession>A0ABN3SQJ8</accession>
<feature type="region of interest" description="Disordered" evidence="1">
    <location>
        <begin position="92"/>
        <end position="121"/>
    </location>
</feature>
<dbReference type="EMBL" id="BAAASK010000007">
    <property type="protein sequence ID" value="GAA2683269.1"/>
    <property type="molecule type" value="Genomic_DNA"/>
</dbReference>
<keyword evidence="3" id="KW-1185">Reference proteome</keyword>
<sequence length="121" mass="12864">MRVTGTSAHEGDGVDVIVRMSGSAYDSWAGFEEITVRSCFTVRVSPASRWREDPDDVDCPEDPALTFAPPVRGSHFDPQDCLLARVVPGATEVRGAAPHPPDARSGRPQVACALDPAAAPH</sequence>
<gene>
    <name evidence="2" type="ORF">GCM10010310_33240</name>
</gene>
<dbReference type="Proteomes" id="UP001499989">
    <property type="component" value="Unassembled WGS sequence"/>
</dbReference>
<protein>
    <submittedName>
        <fullName evidence="2">Uncharacterized protein</fullName>
    </submittedName>
</protein>